<sequence>MVDLQRIIEESRQAKIRTSITLFPYTHSFPSDPSVVENRDSLTSPERRWLTEAVVLDSSCNNNDASSTKNWE</sequence>
<dbReference type="AlphaFoldDB" id="A0AAV2FQ30"/>
<organism evidence="1 2">
    <name type="scientific">Linum trigynum</name>
    <dbReference type="NCBI Taxonomy" id="586398"/>
    <lineage>
        <taxon>Eukaryota</taxon>
        <taxon>Viridiplantae</taxon>
        <taxon>Streptophyta</taxon>
        <taxon>Embryophyta</taxon>
        <taxon>Tracheophyta</taxon>
        <taxon>Spermatophyta</taxon>
        <taxon>Magnoliopsida</taxon>
        <taxon>eudicotyledons</taxon>
        <taxon>Gunneridae</taxon>
        <taxon>Pentapetalae</taxon>
        <taxon>rosids</taxon>
        <taxon>fabids</taxon>
        <taxon>Malpighiales</taxon>
        <taxon>Linaceae</taxon>
        <taxon>Linum</taxon>
    </lineage>
</organism>
<dbReference type="Proteomes" id="UP001497516">
    <property type="component" value="Chromosome 7"/>
</dbReference>
<accession>A0AAV2FQ30</accession>
<evidence type="ECO:0000313" key="1">
    <source>
        <dbReference type="EMBL" id="CAL1400455.1"/>
    </source>
</evidence>
<dbReference type="EMBL" id="OZ034820">
    <property type="protein sequence ID" value="CAL1400455.1"/>
    <property type="molecule type" value="Genomic_DNA"/>
</dbReference>
<keyword evidence="2" id="KW-1185">Reference proteome</keyword>
<gene>
    <name evidence="1" type="ORF">LTRI10_LOCUS40583</name>
</gene>
<protein>
    <submittedName>
        <fullName evidence="1">Uncharacterized protein</fullName>
    </submittedName>
</protein>
<evidence type="ECO:0000313" key="2">
    <source>
        <dbReference type="Proteomes" id="UP001497516"/>
    </source>
</evidence>
<reference evidence="1 2" key="1">
    <citation type="submission" date="2024-04" db="EMBL/GenBank/DDBJ databases">
        <authorList>
            <person name="Fracassetti M."/>
        </authorList>
    </citation>
    <scope>NUCLEOTIDE SEQUENCE [LARGE SCALE GENOMIC DNA]</scope>
</reference>
<proteinExistence type="predicted"/>
<name>A0AAV2FQ30_9ROSI</name>